<protein>
    <submittedName>
        <fullName evidence="2">Uncharacterized protein</fullName>
    </submittedName>
</protein>
<dbReference type="OrthoDB" id="5987889at2759"/>
<name>A0A2B4RML5_STYPI</name>
<dbReference type="EMBL" id="LSMT01000389">
    <property type="protein sequence ID" value="PFX18851.1"/>
    <property type="molecule type" value="Genomic_DNA"/>
</dbReference>
<gene>
    <name evidence="2" type="ORF">AWC38_SpisGene16769</name>
</gene>
<evidence type="ECO:0000313" key="3">
    <source>
        <dbReference type="Proteomes" id="UP000225706"/>
    </source>
</evidence>
<evidence type="ECO:0000313" key="2">
    <source>
        <dbReference type="EMBL" id="PFX18851.1"/>
    </source>
</evidence>
<dbReference type="PANTHER" id="PTHR46704">
    <property type="entry name" value="CXC DOMAIN-CONTAINING PROTEIN-RELATED"/>
    <property type="match status" value="1"/>
</dbReference>
<dbReference type="Proteomes" id="UP000225706">
    <property type="component" value="Unassembled WGS sequence"/>
</dbReference>
<sequence length="753" mass="83693">MINAGCDPQIESADESVPCRGLHLIDAEPGPPTSCEHDGSPAPLGRRSRKRAREVPVCEEESDSESSSEAAGIEQGRAYDMMSLLHKYQEILSQKGVDSPESYTTQNLKICLQKQFSNSIVFHQPADGSKSELVYASTVNIQDVVNAWAVFQNPSNGNVSVNNGNQTLQSSEIHCVASLIKQEIKKCTGIHTKPLNTEDVSMETTRQLIPGSLYLLIKQLMVSDKRARPPNALNQSTAIEDERQILRITQDITHCNSKGRVKLPKHSSLAMCVHHLTSSKRLIELLKRLGYCVSYDEMRAVNTSIAEDVLAMAEEFDGALMKGKSYNRGIRAHKLCLEVFFRLMWDAFIIWYESRDEKIPEHILRKIVDYIRVVESDKEGADLTEITDLFAAIKLENQERQNYARYLPVYLADMQKLELTHPHVYKVFAEGNHSISRSGQPFSQVSTDMALEQSINADSKSSGGLIGTSQTPSAFQRWFLTIHERASITSALKAMFGLQDGEQASHKEASPRRVRRDEEDVKKIISCFSSDESSRKGTKSILCSLLEKDINVVQQLTALPNPTVVIIDGMAIIQMSKSAGTSTFGDLSEKYYNIFTAPLFSNNCLQVHDSAGCGTEMEDLRFDIVKNCGGTLLTPNIPSGKKINATLLFKSISPTGHIIIRLFDYPPHVDKEIEEMLSNSVFDFDQNKSEIDNNDAIIVEPKHQPSSTSTSAGPAKEESATVTAFPATCEGYFDIDCPFDIQSILDSQIFESL</sequence>
<organism evidence="2 3">
    <name type="scientific">Stylophora pistillata</name>
    <name type="common">Smooth cauliflower coral</name>
    <dbReference type="NCBI Taxonomy" id="50429"/>
    <lineage>
        <taxon>Eukaryota</taxon>
        <taxon>Metazoa</taxon>
        <taxon>Cnidaria</taxon>
        <taxon>Anthozoa</taxon>
        <taxon>Hexacorallia</taxon>
        <taxon>Scleractinia</taxon>
        <taxon>Astrocoeniina</taxon>
        <taxon>Pocilloporidae</taxon>
        <taxon>Stylophora</taxon>
    </lineage>
</organism>
<keyword evidence="3" id="KW-1185">Reference proteome</keyword>
<comment type="caution">
    <text evidence="2">The sequence shown here is derived from an EMBL/GenBank/DDBJ whole genome shotgun (WGS) entry which is preliminary data.</text>
</comment>
<proteinExistence type="predicted"/>
<accession>A0A2B4RML5</accession>
<feature type="region of interest" description="Disordered" evidence="1">
    <location>
        <begin position="1"/>
        <end position="71"/>
    </location>
</feature>
<dbReference type="PANTHER" id="PTHR46704:SF1">
    <property type="entry name" value="TELOMERE LENGTH REGULATION PROTEIN TEL2 HOMOLOG"/>
    <property type="match status" value="1"/>
</dbReference>
<evidence type="ECO:0000256" key="1">
    <source>
        <dbReference type="SAM" id="MobiDB-lite"/>
    </source>
</evidence>
<feature type="compositionally biased region" description="Acidic residues" evidence="1">
    <location>
        <begin position="57"/>
        <end position="66"/>
    </location>
</feature>
<reference evidence="3" key="1">
    <citation type="journal article" date="2017" name="bioRxiv">
        <title>Comparative analysis of the genomes of Stylophora pistillata and Acropora digitifera provides evidence for extensive differences between species of corals.</title>
        <authorList>
            <person name="Voolstra C.R."/>
            <person name="Li Y."/>
            <person name="Liew Y.J."/>
            <person name="Baumgarten S."/>
            <person name="Zoccola D."/>
            <person name="Flot J.-F."/>
            <person name="Tambutte S."/>
            <person name="Allemand D."/>
            <person name="Aranda M."/>
        </authorList>
    </citation>
    <scope>NUCLEOTIDE SEQUENCE [LARGE SCALE GENOMIC DNA]</scope>
</reference>
<dbReference type="AlphaFoldDB" id="A0A2B4RML5"/>